<dbReference type="OrthoDB" id="1600564at2759"/>
<proteinExistence type="inferred from homology"/>
<dbReference type="RefSeq" id="XP_021743475.1">
    <property type="nucleotide sequence ID" value="XM_021887783.1"/>
</dbReference>
<evidence type="ECO:0000313" key="7">
    <source>
        <dbReference type="Proteomes" id="UP000596660"/>
    </source>
</evidence>
<dbReference type="InterPro" id="IPR001087">
    <property type="entry name" value="GDSL"/>
</dbReference>
<reference evidence="6" key="2">
    <citation type="submission" date="2021-03" db="UniProtKB">
        <authorList>
            <consortium name="EnsemblPlants"/>
        </authorList>
    </citation>
    <scope>IDENTIFICATION</scope>
</reference>
<evidence type="ECO:0000256" key="3">
    <source>
        <dbReference type="ARBA" id="ARBA00022801"/>
    </source>
</evidence>
<evidence type="ECO:0000256" key="5">
    <source>
        <dbReference type="SAM" id="SignalP"/>
    </source>
</evidence>
<dbReference type="InterPro" id="IPR035669">
    <property type="entry name" value="SGNH_plant_lipase-like"/>
</dbReference>
<comment type="similarity">
    <text evidence="1">Belongs to the 'GDSL' lipolytic enzyme family.</text>
</comment>
<keyword evidence="3" id="KW-0378">Hydrolase</keyword>
<sequence length="393" mass="43802">MVHNYFAMHGSKSVQALLLAIVVIGVSMMHPCKSLSTSSTSPSLCEFPAIFNFGDSNSDTGGRSAAFGQIGPPHGQTFFHAPAGRYSDGRHIIDFIAKSFGLPYLNGFLDSVGSNFSHGANFATAGSTIRPQTTIYYSPFSLKIQSNQFYDFHQRSQIFRDKEDIFKKLLPKAEYFSEALYTFDIGQNDLVASYFPNMSIDQVKETIPDMLDQFKTYAKSIYKQGARYFWIHNTGPLGCLPYVLDGLPLTTQMDPTGCAIPINELAQYFNFGLKKAVAQLREDMPLASITYVDVYSIKYDLISNANKYGFIYPLKACCGQGGKYNYDSHKGCGARFMDHGKEILVGACNNPLVKINWDGAHYTDAANKWVFDRLADGLYSDPPISLKRACYKY</sequence>
<dbReference type="InterPro" id="IPR036514">
    <property type="entry name" value="SGNH_hydro_sf"/>
</dbReference>
<reference evidence="6" key="1">
    <citation type="journal article" date="2017" name="Nature">
        <title>The genome of Chenopodium quinoa.</title>
        <authorList>
            <person name="Jarvis D.E."/>
            <person name="Ho Y.S."/>
            <person name="Lightfoot D.J."/>
            <person name="Schmoeckel S.M."/>
            <person name="Li B."/>
            <person name="Borm T.J.A."/>
            <person name="Ohyanagi H."/>
            <person name="Mineta K."/>
            <person name="Michell C.T."/>
            <person name="Saber N."/>
            <person name="Kharbatia N.M."/>
            <person name="Rupper R.R."/>
            <person name="Sharp A.R."/>
            <person name="Dally N."/>
            <person name="Boughton B.A."/>
            <person name="Woo Y.H."/>
            <person name="Gao G."/>
            <person name="Schijlen E.G.W.M."/>
            <person name="Guo X."/>
            <person name="Momin A.A."/>
            <person name="Negrao S."/>
            <person name="Al-Babili S."/>
            <person name="Gehring C."/>
            <person name="Roessner U."/>
            <person name="Jung C."/>
            <person name="Murphy K."/>
            <person name="Arold S.T."/>
            <person name="Gojobori T."/>
            <person name="van der Linden C.G."/>
            <person name="van Loo E.N."/>
            <person name="Jellen E.N."/>
            <person name="Maughan P.J."/>
            <person name="Tester M."/>
        </authorList>
    </citation>
    <scope>NUCLEOTIDE SEQUENCE [LARGE SCALE GENOMIC DNA]</scope>
    <source>
        <strain evidence="6">cv. PI 614886</strain>
    </source>
</reference>
<keyword evidence="2 5" id="KW-0732">Signal</keyword>
<organism evidence="6 7">
    <name type="scientific">Chenopodium quinoa</name>
    <name type="common">Quinoa</name>
    <dbReference type="NCBI Taxonomy" id="63459"/>
    <lineage>
        <taxon>Eukaryota</taxon>
        <taxon>Viridiplantae</taxon>
        <taxon>Streptophyta</taxon>
        <taxon>Embryophyta</taxon>
        <taxon>Tracheophyta</taxon>
        <taxon>Spermatophyta</taxon>
        <taxon>Magnoliopsida</taxon>
        <taxon>eudicotyledons</taxon>
        <taxon>Gunneridae</taxon>
        <taxon>Pentapetalae</taxon>
        <taxon>Caryophyllales</taxon>
        <taxon>Chenopodiaceae</taxon>
        <taxon>Chenopodioideae</taxon>
        <taxon>Atripliceae</taxon>
        <taxon>Chenopodium</taxon>
    </lineage>
</organism>
<keyword evidence="4" id="KW-0325">Glycoprotein</keyword>
<dbReference type="Gene3D" id="3.40.50.1110">
    <property type="entry name" value="SGNH hydrolase"/>
    <property type="match status" value="1"/>
</dbReference>
<evidence type="ECO:0000256" key="2">
    <source>
        <dbReference type="ARBA" id="ARBA00022729"/>
    </source>
</evidence>
<dbReference type="OMA" id="CAIPINE"/>
<accession>A0A803L0V5</accession>
<dbReference type="PANTHER" id="PTHR22835:SF588">
    <property type="entry name" value="ALPHA-L-FUCOSIDASE 3"/>
    <property type="match status" value="1"/>
</dbReference>
<evidence type="ECO:0000256" key="1">
    <source>
        <dbReference type="ARBA" id="ARBA00008668"/>
    </source>
</evidence>
<dbReference type="Proteomes" id="UP000596660">
    <property type="component" value="Unplaced"/>
</dbReference>
<dbReference type="EnsemblPlants" id="AUR62005493-RA">
    <property type="protein sequence ID" value="AUR62005493-RA:cds"/>
    <property type="gene ID" value="AUR62005493"/>
</dbReference>
<dbReference type="GO" id="GO:0016788">
    <property type="term" value="F:hydrolase activity, acting on ester bonds"/>
    <property type="evidence" value="ECO:0007669"/>
    <property type="project" value="InterPro"/>
</dbReference>
<keyword evidence="7" id="KW-1185">Reference proteome</keyword>
<feature type="signal peptide" evidence="5">
    <location>
        <begin position="1"/>
        <end position="34"/>
    </location>
</feature>
<dbReference type="Pfam" id="PF00657">
    <property type="entry name" value="Lipase_GDSL"/>
    <property type="match status" value="1"/>
</dbReference>
<evidence type="ECO:0000256" key="4">
    <source>
        <dbReference type="ARBA" id="ARBA00023180"/>
    </source>
</evidence>
<dbReference type="GeneID" id="110709565"/>
<dbReference type="AlphaFoldDB" id="A0A803L0V5"/>
<gene>
    <name evidence="6" type="primary">LOC110709565</name>
</gene>
<feature type="chain" id="PRO_5030764521" evidence="5">
    <location>
        <begin position="35"/>
        <end position="393"/>
    </location>
</feature>
<protein>
    <submittedName>
        <fullName evidence="6">Uncharacterized protein</fullName>
    </submittedName>
</protein>
<dbReference type="PANTHER" id="PTHR22835">
    <property type="entry name" value="ZINC FINGER FYVE DOMAIN CONTAINING PROTEIN"/>
    <property type="match status" value="1"/>
</dbReference>
<dbReference type="KEGG" id="cqi:110709565"/>
<dbReference type="CDD" id="cd01837">
    <property type="entry name" value="SGNH_plant_lipase_like"/>
    <property type="match status" value="1"/>
</dbReference>
<evidence type="ECO:0000313" key="6">
    <source>
        <dbReference type="EnsemblPlants" id="AUR62005493-RA:cds"/>
    </source>
</evidence>
<name>A0A803L0V5_CHEQI</name>
<dbReference type="Gramene" id="AUR62005493-RA">
    <property type="protein sequence ID" value="AUR62005493-RA:cds"/>
    <property type="gene ID" value="AUR62005493"/>
</dbReference>